<dbReference type="PANTHER" id="PTHR30537">
    <property type="entry name" value="HTH-TYPE TRANSCRIPTIONAL REGULATOR"/>
    <property type="match status" value="1"/>
</dbReference>
<keyword evidence="7" id="KW-1185">Reference proteome</keyword>
<comment type="caution">
    <text evidence="6">The sequence shown here is derived from an EMBL/GenBank/DDBJ whole genome shotgun (WGS) entry which is preliminary data.</text>
</comment>
<evidence type="ECO:0000313" key="7">
    <source>
        <dbReference type="Proteomes" id="UP001239909"/>
    </source>
</evidence>
<gene>
    <name evidence="6" type="ORF">LNKW23_30340</name>
</gene>
<protein>
    <submittedName>
        <fullName evidence="6">LysR family transcriptional regulator</fullName>
    </submittedName>
</protein>
<feature type="domain" description="HTH lysR-type" evidence="5">
    <location>
        <begin position="1"/>
        <end position="59"/>
    </location>
</feature>
<dbReference type="InterPro" id="IPR000847">
    <property type="entry name" value="LysR_HTH_N"/>
</dbReference>
<dbReference type="InterPro" id="IPR005119">
    <property type="entry name" value="LysR_subst-bd"/>
</dbReference>
<dbReference type="Gene3D" id="3.40.190.290">
    <property type="match status" value="1"/>
</dbReference>
<dbReference type="InterPro" id="IPR036390">
    <property type="entry name" value="WH_DNA-bd_sf"/>
</dbReference>
<dbReference type="NCBIfam" id="NF011573">
    <property type="entry name" value="PRK14997.1"/>
    <property type="match status" value="1"/>
</dbReference>
<keyword evidence="4" id="KW-0804">Transcription</keyword>
<evidence type="ECO:0000256" key="2">
    <source>
        <dbReference type="ARBA" id="ARBA00023015"/>
    </source>
</evidence>
<name>A0ABQ6LKP5_9RHOB</name>
<dbReference type="InterPro" id="IPR058163">
    <property type="entry name" value="LysR-type_TF_proteobact-type"/>
</dbReference>
<dbReference type="RefSeq" id="WP_285672632.1">
    <property type="nucleotide sequence ID" value="NZ_BSYI01000024.1"/>
</dbReference>
<dbReference type="Pfam" id="PF03466">
    <property type="entry name" value="LysR_substrate"/>
    <property type="match status" value="1"/>
</dbReference>
<dbReference type="SUPFAM" id="SSF46785">
    <property type="entry name" value="Winged helix' DNA-binding domain"/>
    <property type="match status" value="1"/>
</dbReference>
<evidence type="ECO:0000256" key="4">
    <source>
        <dbReference type="ARBA" id="ARBA00023163"/>
    </source>
</evidence>
<comment type="similarity">
    <text evidence="1">Belongs to the LysR transcriptional regulatory family.</text>
</comment>
<proteinExistence type="inferred from homology"/>
<evidence type="ECO:0000256" key="1">
    <source>
        <dbReference type="ARBA" id="ARBA00009437"/>
    </source>
</evidence>
<dbReference type="InterPro" id="IPR036388">
    <property type="entry name" value="WH-like_DNA-bd_sf"/>
</dbReference>
<dbReference type="PROSITE" id="PS50931">
    <property type="entry name" value="HTH_LYSR"/>
    <property type="match status" value="1"/>
</dbReference>
<keyword evidence="3" id="KW-0238">DNA-binding</keyword>
<evidence type="ECO:0000313" key="6">
    <source>
        <dbReference type="EMBL" id="GMG83820.1"/>
    </source>
</evidence>
<dbReference type="EMBL" id="BSYI01000024">
    <property type="protein sequence ID" value="GMG83820.1"/>
    <property type="molecule type" value="Genomic_DNA"/>
</dbReference>
<dbReference type="CDD" id="cd08473">
    <property type="entry name" value="PBP2_CrgA_like_4"/>
    <property type="match status" value="1"/>
</dbReference>
<dbReference type="Gene3D" id="1.10.10.10">
    <property type="entry name" value="Winged helix-like DNA-binding domain superfamily/Winged helix DNA-binding domain"/>
    <property type="match status" value="1"/>
</dbReference>
<organism evidence="6 7">
    <name type="scientific">Paralimibaculum aggregatum</name>
    <dbReference type="NCBI Taxonomy" id="3036245"/>
    <lineage>
        <taxon>Bacteria</taxon>
        <taxon>Pseudomonadati</taxon>
        <taxon>Pseudomonadota</taxon>
        <taxon>Alphaproteobacteria</taxon>
        <taxon>Rhodobacterales</taxon>
        <taxon>Paracoccaceae</taxon>
        <taxon>Paralimibaculum</taxon>
    </lineage>
</organism>
<dbReference type="Pfam" id="PF00126">
    <property type="entry name" value="HTH_1"/>
    <property type="match status" value="1"/>
</dbReference>
<dbReference type="Proteomes" id="UP001239909">
    <property type="component" value="Unassembled WGS sequence"/>
</dbReference>
<evidence type="ECO:0000259" key="5">
    <source>
        <dbReference type="PROSITE" id="PS50931"/>
    </source>
</evidence>
<reference evidence="6 7" key="1">
    <citation type="submission" date="2023-04" db="EMBL/GenBank/DDBJ databases">
        <title>Marinoamorphus aggregata gen. nov., sp. Nov., isolate from tissue of brittle star Ophioplocus japonicus.</title>
        <authorList>
            <person name="Kawano K."/>
            <person name="Sawayama S."/>
            <person name="Nakagawa S."/>
        </authorList>
    </citation>
    <scope>NUCLEOTIDE SEQUENCE [LARGE SCALE GENOMIC DNA]</scope>
    <source>
        <strain evidence="6 7">NKW23</strain>
    </source>
</reference>
<keyword evidence="2" id="KW-0805">Transcription regulation</keyword>
<dbReference type="SUPFAM" id="SSF53850">
    <property type="entry name" value="Periplasmic binding protein-like II"/>
    <property type="match status" value="1"/>
</dbReference>
<sequence>MQDLNDLYYFAMVAEHGGFAAAERAIGEPRSKLSRRVTRLEERLGVRLIQRSTRRFAVTEIGEEFHRHCVAMLVEAEAAQEVIDRTRSQPQGVVRIACPSAVLYFQVAGMIARFMAECPNVSVHLVSTNRRVDLIREGFDIALRVRFPPLEESDLVMRVLGESPQRMVASPALVGAASEAMAPADLAAYPSMSWGAPQDAHEWRLEGPGGARATIRHAPRLVTEDMVTLRLAALRGVGLVQMPTMVVEDDLRRGDLLDILPDWAPRTGIIHAVFPSRRGLLPSVRAVLDFLAAEYAALARADAPGGAV</sequence>
<dbReference type="PANTHER" id="PTHR30537:SF31">
    <property type="entry name" value="TRANSCRIPTIONAL REGULATOR, LYSR FAMILY"/>
    <property type="match status" value="1"/>
</dbReference>
<accession>A0ABQ6LKP5</accession>
<evidence type="ECO:0000256" key="3">
    <source>
        <dbReference type="ARBA" id="ARBA00023125"/>
    </source>
</evidence>